<dbReference type="PROSITE" id="PS00086">
    <property type="entry name" value="CYTOCHROME_P450"/>
    <property type="match status" value="1"/>
</dbReference>
<keyword evidence="8" id="KW-1185">Reference proteome</keyword>
<dbReference type="PANTHER" id="PTHR46696">
    <property type="entry name" value="P450, PUTATIVE (EUROFUNG)-RELATED"/>
    <property type="match status" value="1"/>
</dbReference>
<sequence>MFSEEFAADPHSAYQHMRERLGPVVPVWLAPDVPANLVVGYREALAVLHDPERFPADPSRWEQTARRDSEVYPVLAPRQNALRTAGTTHARLREAITASLAGVDLYAVERAVDRAAEKLIHRFCQRGSAEIRAEYAFPLTVRVMCELLGIEPEVAEQVWLEMARMLDGDGQAGARFGAALYSVAQGKRARPGLDMMSRLVEHPAGLSDAEVVDQTALLLGPGTEPTCNLITNTVLMMLSDERFAAGLVGGGLSIRDAIEEVLAKDTPLPNFCISYPRQPRQLGGVWLPADQPVVISMAAANSDPAAGAQNADGWGNRAHLSWGAGPHACPAQAVAGVIVARAIEQLLDALPELELAPGHTPIWRPGPFHRALAQLQVQFPAADIGELAMPPLRPNDNEGATS</sequence>
<evidence type="ECO:0000313" key="8">
    <source>
        <dbReference type="Proteomes" id="UP001595696"/>
    </source>
</evidence>
<reference evidence="8" key="1">
    <citation type="journal article" date="2019" name="Int. J. Syst. Evol. Microbiol.">
        <title>The Global Catalogue of Microorganisms (GCM) 10K type strain sequencing project: providing services to taxonomists for standard genome sequencing and annotation.</title>
        <authorList>
            <consortium name="The Broad Institute Genomics Platform"/>
            <consortium name="The Broad Institute Genome Sequencing Center for Infectious Disease"/>
            <person name="Wu L."/>
            <person name="Ma J."/>
        </authorList>
    </citation>
    <scope>NUCLEOTIDE SEQUENCE [LARGE SCALE GENOMIC DNA]</scope>
    <source>
        <strain evidence="8">CGMCC 4.7330</strain>
    </source>
</reference>
<accession>A0ABV8DNV2</accession>
<gene>
    <name evidence="7" type="ORF">ACFO0B_06560</name>
</gene>
<evidence type="ECO:0000256" key="5">
    <source>
        <dbReference type="ARBA" id="ARBA00023004"/>
    </source>
</evidence>
<evidence type="ECO:0000313" key="7">
    <source>
        <dbReference type="EMBL" id="MFC3961646.1"/>
    </source>
</evidence>
<comment type="similarity">
    <text evidence="1">Belongs to the cytochrome P450 family.</text>
</comment>
<dbReference type="Gene3D" id="1.10.630.10">
    <property type="entry name" value="Cytochrome P450"/>
    <property type="match status" value="1"/>
</dbReference>
<dbReference type="SUPFAM" id="SSF48264">
    <property type="entry name" value="Cytochrome P450"/>
    <property type="match status" value="1"/>
</dbReference>
<dbReference type="InterPro" id="IPR017972">
    <property type="entry name" value="Cyt_P450_CS"/>
</dbReference>
<keyword evidence="3" id="KW-0479">Metal-binding</keyword>
<evidence type="ECO:0000256" key="3">
    <source>
        <dbReference type="ARBA" id="ARBA00022723"/>
    </source>
</evidence>
<evidence type="ECO:0000256" key="1">
    <source>
        <dbReference type="ARBA" id="ARBA00010617"/>
    </source>
</evidence>
<dbReference type="EMBL" id="JBHSAX010000006">
    <property type="protein sequence ID" value="MFC3961646.1"/>
    <property type="molecule type" value="Genomic_DNA"/>
</dbReference>
<name>A0ABV8DNV2_9NOCA</name>
<dbReference type="PANTHER" id="PTHR46696:SF1">
    <property type="entry name" value="CYTOCHROME P450 YJIB-RELATED"/>
    <property type="match status" value="1"/>
</dbReference>
<dbReference type="RefSeq" id="WP_378611404.1">
    <property type="nucleotide sequence ID" value="NZ_JBHSAX010000006.1"/>
</dbReference>
<protein>
    <submittedName>
        <fullName evidence="7">Cytochrome P450</fullName>
    </submittedName>
</protein>
<proteinExistence type="inferred from homology"/>
<dbReference type="PRINTS" id="PR00359">
    <property type="entry name" value="BP450"/>
</dbReference>
<evidence type="ECO:0000256" key="6">
    <source>
        <dbReference type="ARBA" id="ARBA00023033"/>
    </source>
</evidence>
<keyword evidence="2" id="KW-0349">Heme</keyword>
<dbReference type="InterPro" id="IPR002397">
    <property type="entry name" value="Cyt_P450_B"/>
</dbReference>
<keyword evidence="5" id="KW-0408">Iron</keyword>
<evidence type="ECO:0000256" key="2">
    <source>
        <dbReference type="ARBA" id="ARBA00022617"/>
    </source>
</evidence>
<keyword evidence="6" id="KW-0503">Monooxygenase</keyword>
<evidence type="ECO:0000256" key="4">
    <source>
        <dbReference type="ARBA" id="ARBA00023002"/>
    </source>
</evidence>
<comment type="caution">
    <text evidence="7">The sequence shown here is derived from an EMBL/GenBank/DDBJ whole genome shotgun (WGS) entry which is preliminary data.</text>
</comment>
<dbReference type="Proteomes" id="UP001595696">
    <property type="component" value="Unassembled WGS sequence"/>
</dbReference>
<keyword evidence="4" id="KW-0560">Oxidoreductase</keyword>
<organism evidence="7 8">
    <name type="scientific">Nocardia jiangsuensis</name>
    <dbReference type="NCBI Taxonomy" id="1691563"/>
    <lineage>
        <taxon>Bacteria</taxon>
        <taxon>Bacillati</taxon>
        <taxon>Actinomycetota</taxon>
        <taxon>Actinomycetes</taxon>
        <taxon>Mycobacteriales</taxon>
        <taxon>Nocardiaceae</taxon>
        <taxon>Nocardia</taxon>
    </lineage>
</organism>
<dbReference type="InterPro" id="IPR036396">
    <property type="entry name" value="Cyt_P450_sf"/>
</dbReference>